<proteinExistence type="inferred from homology"/>
<reference evidence="12" key="1">
    <citation type="submission" date="2022-11" db="UniProtKB">
        <authorList>
            <consortium name="WormBaseParasite"/>
        </authorList>
    </citation>
    <scope>IDENTIFICATION</scope>
</reference>
<evidence type="ECO:0000256" key="9">
    <source>
        <dbReference type="SAM" id="Phobius"/>
    </source>
</evidence>
<dbReference type="PANTHER" id="PTHR11003:SF345">
    <property type="entry name" value="TWIK FAMILY OF POTASSIUM CHANNELS PROTEIN 18"/>
    <property type="match status" value="1"/>
</dbReference>
<dbReference type="PRINTS" id="PR01333">
    <property type="entry name" value="2POREKCHANEL"/>
</dbReference>
<dbReference type="GO" id="GO:0005886">
    <property type="term" value="C:plasma membrane"/>
    <property type="evidence" value="ECO:0007669"/>
    <property type="project" value="TreeGrafter"/>
</dbReference>
<name>A0A914CFE2_9BILA</name>
<feature type="transmembrane region" description="Helical" evidence="9">
    <location>
        <begin position="135"/>
        <end position="155"/>
    </location>
</feature>
<evidence type="ECO:0000256" key="7">
    <source>
        <dbReference type="ARBA" id="ARBA00023303"/>
    </source>
</evidence>
<keyword evidence="3 8" id="KW-0812">Transmembrane</keyword>
<feature type="transmembrane region" description="Helical" evidence="9">
    <location>
        <begin position="20"/>
        <end position="38"/>
    </location>
</feature>
<evidence type="ECO:0000256" key="8">
    <source>
        <dbReference type="RuleBase" id="RU003857"/>
    </source>
</evidence>
<evidence type="ECO:0000313" key="12">
    <source>
        <dbReference type="WBParaSite" id="ACRNAN_scaffold10082.g29014.t1"/>
    </source>
</evidence>
<evidence type="ECO:0000256" key="5">
    <source>
        <dbReference type="ARBA" id="ARBA00023065"/>
    </source>
</evidence>
<feature type="transmembrane region" description="Helical" evidence="9">
    <location>
        <begin position="209"/>
        <end position="228"/>
    </location>
</feature>
<dbReference type="InterPro" id="IPR003280">
    <property type="entry name" value="2pore_dom_K_chnl"/>
</dbReference>
<dbReference type="InterPro" id="IPR013099">
    <property type="entry name" value="K_chnl_dom"/>
</dbReference>
<feature type="transmembrane region" description="Helical" evidence="9">
    <location>
        <begin position="262"/>
        <end position="283"/>
    </location>
</feature>
<evidence type="ECO:0000256" key="6">
    <source>
        <dbReference type="ARBA" id="ARBA00023136"/>
    </source>
</evidence>
<evidence type="ECO:0000256" key="1">
    <source>
        <dbReference type="ARBA" id="ARBA00004141"/>
    </source>
</evidence>
<protein>
    <submittedName>
        <fullName evidence="12">Potassium channel domain-containing protein</fullName>
    </submittedName>
</protein>
<dbReference type="AlphaFoldDB" id="A0A914CFE2"/>
<dbReference type="Proteomes" id="UP000887540">
    <property type="component" value="Unplaced"/>
</dbReference>
<dbReference type="Gene3D" id="1.10.287.70">
    <property type="match status" value="1"/>
</dbReference>
<feature type="domain" description="Potassium channel" evidence="10">
    <location>
        <begin position="102"/>
        <end position="160"/>
    </location>
</feature>
<feature type="domain" description="Potassium channel" evidence="10">
    <location>
        <begin position="212"/>
        <end position="287"/>
    </location>
</feature>
<dbReference type="WBParaSite" id="ACRNAN_scaffold10082.g29014.t1">
    <property type="protein sequence ID" value="ACRNAN_scaffold10082.g29014.t1"/>
    <property type="gene ID" value="ACRNAN_scaffold10082.g29014"/>
</dbReference>
<keyword evidence="5 8" id="KW-0406">Ion transport</keyword>
<evidence type="ECO:0000256" key="3">
    <source>
        <dbReference type="ARBA" id="ARBA00022692"/>
    </source>
</evidence>
<feature type="transmembrane region" description="Helical" evidence="9">
    <location>
        <begin position="240"/>
        <end position="256"/>
    </location>
</feature>
<feature type="transmembrane region" description="Helical" evidence="9">
    <location>
        <begin position="111"/>
        <end position="129"/>
    </location>
</feature>
<keyword evidence="4 9" id="KW-1133">Transmembrane helix</keyword>
<accession>A0A914CFE2</accession>
<keyword evidence="7 8" id="KW-0407">Ion channel</keyword>
<sequence>MFAEYLATFFGALEKGIRGLLPLLALLIYTLIGAYIFMHIEGPNEKFQLEESRRMYFMLLENTTHDLLRIRSMEFIPAKTYVEYHLLRYIGTLGVKAINVNHIKWDIWGSIYYTFCIYTTIGYGNIYPVTTTGRVITIIYAFIGIPLALLSLIALGRMLAKLSLALWTVFVRAPLGLVLKNFRKIAKFDPDKILSEAEDSEEDLLRFPISFLILIALGWVLFSAYLLFQWESDWDFGTSLYFILISFTTIGFGDVITSSDRIVVVGFLLLVGLSLISTLLAIIQKQIEALAAGVKGNIDKEYLKALQEVDEDADRYYDEKNDVEKQQGIPVLVRTKSKSPGSLSLEAVVKRMPMRSRIIYKVMSEEKKKQLNEHAQAKMKLVNKACQAVVKTQNNFCQHTVETNEIYCQTYITSMEKACQTDPEIIKLKRTTSERSLCSMNA</sequence>
<dbReference type="Pfam" id="PF07885">
    <property type="entry name" value="Ion_trans_2"/>
    <property type="match status" value="2"/>
</dbReference>
<evidence type="ECO:0000313" key="11">
    <source>
        <dbReference type="Proteomes" id="UP000887540"/>
    </source>
</evidence>
<dbReference type="GO" id="GO:0030322">
    <property type="term" value="P:stabilization of membrane potential"/>
    <property type="evidence" value="ECO:0007669"/>
    <property type="project" value="TreeGrafter"/>
</dbReference>
<dbReference type="SUPFAM" id="SSF81324">
    <property type="entry name" value="Voltage-gated potassium channels"/>
    <property type="match status" value="2"/>
</dbReference>
<comment type="subcellular location">
    <subcellularLocation>
        <location evidence="1">Membrane</location>
        <topology evidence="1">Multi-pass membrane protein</topology>
    </subcellularLocation>
</comment>
<keyword evidence="2 8" id="KW-0813">Transport</keyword>
<keyword evidence="11" id="KW-1185">Reference proteome</keyword>
<keyword evidence="6 9" id="KW-0472">Membrane</keyword>
<evidence type="ECO:0000256" key="4">
    <source>
        <dbReference type="ARBA" id="ARBA00022989"/>
    </source>
</evidence>
<dbReference type="PANTHER" id="PTHR11003">
    <property type="entry name" value="POTASSIUM CHANNEL, SUBFAMILY K"/>
    <property type="match status" value="1"/>
</dbReference>
<dbReference type="GO" id="GO:0022841">
    <property type="term" value="F:potassium ion leak channel activity"/>
    <property type="evidence" value="ECO:0007669"/>
    <property type="project" value="TreeGrafter"/>
</dbReference>
<comment type="similarity">
    <text evidence="8">Belongs to the two pore domain potassium channel (TC 1.A.1.8) family.</text>
</comment>
<dbReference type="GO" id="GO:0015271">
    <property type="term" value="F:outward rectifier potassium channel activity"/>
    <property type="evidence" value="ECO:0007669"/>
    <property type="project" value="TreeGrafter"/>
</dbReference>
<organism evidence="11 12">
    <name type="scientific">Acrobeloides nanus</name>
    <dbReference type="NCBI Taxonomy" id="290746"/>
    <lineage>
        <taxon>Eukaryota</taxon>
        <taxon>Metazoa</taxon>
        <taxon>Ecdysozoa</taxon>
        <taxon>Nematoda</taxon>
        <taxon>Chromadorea</taxon>
        <taxon>Rhabditida</taxon>
        <taxon>Tylenchina</taxon>
        <taxon>Cephalobomorpha</taxon>
        <taxon>Cephaloboidea</taxon>
        <taxon>Cephalobidae</taxon>
        <taxon>Acrobeloides</taxon>
    </lineage>
</organism>
<evidence type="ECO:0000256" key="2">
    <source>
        <dbReference type="ARBA" id="ARBA00022448"/>
    </source>
</evidence>
<evidence type="ECO:0000259" key="10">
    <source>
        <dbReference type="Pfam" id="PF07885"/>
    </source>
</evidence>